<feature type="compositionally biased region" description="Polar residues" evidence="1">
    <location>
        <begin position="325"/>
        <end position="351"/>
    </location>
</feature>
<protein>
    <submittedName>
        <fullName evidence="2">Uncharacterized protein</fullName>
    </submittedName>
</protein>
<proteinExistence type="predicted"/>
<evidence type="ECO:0000313" key="2">
    <source>
        <dbReference type="EMBL" id="KAB8213500.1"/>
    </source>
</evidence>
<evidence type="ECO:0000313" key="3">
    <source>
        <dbReference type="Proteomes" id="UP000326799"/>
    </source>
</evidence>
<dbReference type="EMBL" id="ML733604">
    <property type="protein sequence ID" value="KAB8213500.1"/>
    <property type="molecule type" value="Genomic_DNA"/>
</dbReference>
<accession>A0A5N6EAR6</accession>
<name>A0A5N6EAR6_9EURO</name>
<dbReference type="Proteomes" id="UP000326799">
    <property type="component" value="Unassembled WGS sequence"/>
</dbReference>
<feature type="region of interest" description="Disordered" evidence="1">
    <location>
        <begin position="289"/>
        <end position="351"/>
    </location>
</feature>
<feature type="compositionally biased region" description="Basic residues" evidence="1">
    <location>
        <begin position="304"/>
        <end position="314"/>
    </location>
</feature>
<dbReference type="AlphaFoldDB" id="A0A5N6EAR6"/>
<reference evidence="2 3" key="1">
    <citation type="submission" date="2019-04" db="EMBL/GenBank/DDBJ databases">
        <title>Fungal friends and foes A comparative genomics study of 23 Aspergillus species from section Flavi.</title>
        <authorList>
            <consortium name="DOE Joint Genome Institute"/>
            <person name="Kjaerbolling I."/>
            <person name="Vesth T.C."/>
            <person name="Frisvad J.C."/>
            <person name="Nybo J.L."/>
            <person name="Theobald S."/>
            <person name="Kildgaard S."/>
            <person name="Petersen T.I."/>
            <person name="Kuo A."/>
            <person name="Sato A."/>
            <person name="Lyhne E.K."/>
            <person name="Kogle M.E."/>
            <person name="Wiebenga A."/>
            <person name="Kun R.S."/>
            <person name="Lubbers R.J."/>
            <person name="Makela M.R."/>
            <person name="Barry K."/>
            <person name="Chovatia M."/>
            <person name="Clum A."/>
            <person name="Daum C."/>
            <person name="Haridas S."/>
            <person name="He G."/>
            <person name="LaButti K."/>
            <person name="Lipzen A."/>
            <person name="Mondo S."/>
            <person name="Pangilinan J."/>
            <person name="Riley R."/>
            <person name="Salamov A."/>
            <person name="Simmons B.A."/>
            <person name="Magnuson J.K."/>
            <person name="Henrissat B."/>
            <person name="Mortensen U.H."/>
            <person name="Larsen T.O."/>
            <person name="De vries R.P."/>
            <person name="Grigoriev I.V."/>
            <person name="Machida M."/>
            <person name="Baker S.E."/>
            <person name="Andersen M.R."/>
        </authorList>
    </citation>
    <scope>NUCLEOTIDE SEQUENCE [LARGE SCALE GENOMIC DNA]</scope>
    <source>
        <strain evidence="2 3">CBS 126849</strain>
    </source>
</reference>
<organism evidence="2 3">
    <name type="scientific">Aspergillus novoparasiticus</name>
    <dbReference type="NCBI Taxonomy" id="986946"/>
    <lineage>
        <taxon>Eukaryota</taxon>
        <taxon>Fungi</taxon>
        <taxon>Dikarya</taxon>
        <taxon>Ascomycota</taxon>
        <taxon>Pezizomycotina</taxon>
        <taxon>Eurotiomycetes</taxon>
        <taxon>Eurotiomycetidae</taxon>
        <taxon>Eurotiales</taxon>
        <taxon>Aspergillaceae</taxon>
        <taxon>Aspergillus</taxon>
        <taxon>Aspergillus subgen. Circumdati</taxon>
    </lineage>
</organism>
<keyword evidence="3" id="KW-1185">Reference proteome</keyword>
<evidence type="ECO:0000256" key="1">
    <source>
        <dbReference type="SAM" id="MobiDB-lite"/>
    </source>
</evidence>
<gene>
    <name evidence="2" type="ORF">BDV33DRAFT_210147</name>
</gene>
<sequence>MEIAKVRRVAGWMIDACAKAEAKGSEQVETWDFNEQPGIRKDITELFKSFQSSQNKVIRTGTEKSEIKLHSELKPHLARWGADPKTFEMNVGPSESDFEKLIGLKLLPRCFLCQDITERDLIVTRVQLRIWSVIYYHFFCECCNIINAQRSPEDRSGYDPYDLISGVIRMEGLFDWSQDKVCSKFTRLVKDGEKYALLARDLKGAAAIVLLPFEHGESFWLDKVPKGGPNREYLIESLQSRGIVTEASTDVLVELPNVIASLETVASRIINHFVENMKKDFRAAYNPKLHMNSQKYERPAGKNNRVKKPGKRTKPGNVNEKASKHNISISRVSQNARNTKTSDQAGSQWSHSSVEGYIGAAGMLSRTVQRPNPHRPVLHRSSITDAPAVGDAASIYVAETQDASHIFTPNPHHILPHSQHQQKNLFQSHHECVSEDISSKTPSLEGGQTATLPLHHLSQTQLNHFTGASDRGTSQGESQTPEIPLYHLFQSPLNYPTGTLHTGISQPESQTPEVPLYHLFQSPLNYPTGTLDTGISQPESQTPEIPLYQLFQSQLDYPTGTLHTGVFEEESNP</sequence>